<reference evidence="6" key="2">
    <citation type="submission" date="2025-09" db="UniProtKB">
        <authorList>
            <consortium name="Ensembl"/>
        </authorList>
    </citation>
    <scope>IDENTIFICATION</scope>
</reference>
<keyword evidence="5" id="KW-0472">Membrane</keyword>
<name>A0A2K5HB48_COLAP</name>
<keyword evidence="5" id="KW-1133">Transmembrane helix</keyword>
<evidence type="ECO:0000256" key="2">
    <source>
        <dbReference type="ARBA" id="ARBA00022603"/>
    </source>
</evidence>
<dbReference type="InterPro" id="IPR026170">
    <property type="entry name" value="FAM173A/B"/>
</dbReference>
<evidence type="ECO:0000256" key="4">
    <source>
        <dbReference type="ARBA" id="ARBA00022691"/>
    </source>
</evidence>
<evidence type="ECO:0000256" key="3">
    <source>
        <dbReference type="ARBA" id="ARBA00022679"/>
    </source>
</evidence>
<dbReference type="PANTHER" id="PTHR13610:SF5">
    <property type="entry name" value="ADENINE NUCLEOTIDE TRANSLOCASE LYSINE N-METHYLTRANSFERASE"/>
    <property type="match status" value="1"/>
</dbReference>
<keyword evidence="5" id="KW-0812">Transmembrane</keyword>
<evidence type="ECO:0000313" key="7">
    <source>
        <dbReference type="Proteomes" id="UP000233080"/>
    </source>
</evidence>
<evidence type="ECO:0000256" key="5">
    <source>
        <dbReference type="SAM" id="Phobius"/>
    </source>
</evidence>
<dbReference type="GO" id="GO:0032259">
    <property type="term" value="P:methylation"/>
    <property type="evidence" value="ECO:0007669"/>
    <property type="project" value="UniProtKB-KW"/>
</dbReference>
<keyword evidence="4" id="KW-0949">S-adenosyl-L-methionine</keyword>
<dbReference type="InterPro" id="IPR029063">
    <property type="entry name" value="SAM-dependent_MTases_sf"/>
</dbReference>
<dbReference type="Proteomes" id="UP000233080">
    <property type="component" value="Unassembled WGS sequence"/>
</dbReference>
<protein>
    <submittedName>
        <fullName evidence="6">Uncharacterized protein</fullName>
    </submittedName>
</protein>
<accession>A0A2K5HB48</accession>
<dbReference type="PANTHER" id="PTHR13610">
    <property type="entry name" value="METHYLTRANSFERASE DOMAIN-CONTAINING PROTEIN"/>
    <property type="match status" value="1"/>
</dbReference>
<dbReference type="SUPFAM" id="SSF53335">
    <property type="entry name" value="S-adenosyl-L-methionine-dependent methyltransferases"/>
    <property type="match status" value="1"/>
</dbReference>
<keyword evidence="2" id="KW-0489">Methyltransferase</keyword>
<keyword evidence="3" id="KW-0808">Transferase</keyword>
<sequence>TVDLGSGDGRIVLAAHRCGLRPAVGYELNPWLVALARLHAWRAGCAGSVCYRRKDLWKVSLRDCRNVSVFLAPSVLPLLEDKLRAELPAGARVVSGRFPLPTWQPVAVAGEGLDRVWAYDVPGVVSSRIAVQAAPRPSSASVLGAPVSQASGVFKYDKDSVGSVLTHVLWETGREGSVLAVMGSALVLGGGLVAAGPWMLELGWRHSPHFPGIP</sequence>
<evidence type="ECO:0000313" key="6">
    <source>
        <dbReference type="Ensembl" id="ENSCANP00000001558.1"/>
    </source>
</evidence>
<proteinExistence type="inferred from homology"/>
<feature type="transmembrane region" description="Helical" evidence="5">
    <location>
        <begin position="178"/>
        <end position="200"/>
    </location>
</feature>
<dbReference type="Gene3D" id="3.40.50.150">
    <property type="entry name" value="Vaccinia Virus protein VP39"/>
    <property type="match status" value="1"/>
</dbReference>
<dbReference type="GO" id="GO:1905706">
    <property type="term" value="P:regulation of mitochondrial ATP synthesis coupled proton transport"/>
    <property type="evidence" value="ECO:0007669"/>
    <property type="project" value="TreeGrafter"/>
</dbReference>
<dbReference type="GO" id="GO:0016279">
    <property type="term" value="F:protein-lysine N-methyltransferase activity"/>
    <property type="evidence" value="ECO:0007669"/>
    <property type="project" value="InterPro"/>
</dbReference>
<keyword evidence="7" id="KW-1185">Reference proteome</keyword>
<organism evidence="6 7">
    <name type="scientific">Colobus angolensis palliatus</name>
    <name type="common">Peters' Angolan colobus</name>
    <dbReference type="NCBI Taxonomy" id="336983"/>
    <lineage>
        <taxon>Eukaryota</taxon>
        <taxon>Metazoa</taxon>
        <taxon>Chordata</taxon>
        <taxon>Craniata</taxon>
        <taxon>Vertebrata</taxon>
        <taxon>Euteleostomi</taxon>
        <taxon>Mammalia</taxon>
        <taxon>Eutheria</taxon>
        <taxon>Euarchontoglires</taxon>
        <taxon>Primates</taxon>
        <taxon>Haplorrhini</taxon>
        <taxon>Catarrhini</taxon>
        <taxon>Cercopithecidae</taxon>
        <taxon>Colobinae</taxon>
        <taxon>Colobus</taxon>
    </lineage>
</organism>
<evidence type="ECO:0000256" key="1">
    <source>
        <dbReference type="ARBA" id="ARBA00010633"/>
    </source>
</evidence>
<reference evidence="6" key="1">
    <citation type="submission" date="2025-08" db="UniProtKB">
        <authorList>
            <consortium name="Ensembl"/>
        </authorList>
    </citation>
    <scope>IDENTIFICATION</scope>
</reference>
<dbReference type="Ensembl" id="ENSCANT00000006505.1">
    <property type="protein sequence ID" value="ENSCANP00000001558.1"/>
    <property type="gene ID" value="ENSCANG00000005796.1"/>
</dbReference>
<dbReference type="GO" id="GO:0005739">
    <property type="term" value="C:mitochondrion"/>
    <property type="evidence" value="ECO:0007669"/>
    <property type="project" value="TreeGrafter"/>
</dbReference>
<dbReference type="AlphaFoldDB" id="A0A2K5HB48"/>
<comment type="similarity">
    <text evidence="1">Belongs to the ANT/ATPSC lysine N-methyltransferase family.</text>
</comment>